<dbReference type="EMBL" id="KZ084090">
    <property type="protein sequence ID" value="OSD06620.1"/>
    <property type="molecule type" value="Genomic_DNA"/>
</dbReference>
<feature type="region of interest" description="Disordered" evidence="1">
    <location>
        <begin position="76"/>
        <end position="105"/>
    </location>
</feature>
<evidence type="ECO:0000313" key="3">
    <source>
        <dbReference type="Proteomes" id="UP000193067"/>
    </source>
</evidence>
<sequence>MSRQYYSAAMQATAQNYIGMSFANTPMLVISRPMPQRPQRPTRPTPYDRRKRYGMVFDTNPLYARGTYIGDDDDESTWSMSRSRWSRRTATSKPAPMRGRNSSPAQEIAARYRASHFDDDRSRTYASSSVTYLDLPSADTLSPGTSIDTAASALSGPRLHYRQSRADAMDQAAREAYVMAIRCASDRDIPCQRPGCRDILPNIRSLASHLAIHDLDPVERYRAGYRHESFLDFGHTVGHQRRRYVPSPAPYARSARKRSKMRRYLSIITCHSIPCINYYGDEF</sequence>
<gene>
    <name evidence="2" type="ORF">PYCCODRAFT_1431632</name>
</gene>
<evidence type="ECO:0000256" key="1">
    <source>
        <dbReference type="SAM" id="MobiDB-lite"/>
    </source>
</evidence>
<dbReference type="OrthoDB" id="3258262at2759"/>
<dbReference type="AlphaFoldDB" id="A0A1Y2IZP9"/>
<organism evidence="2 3">
    <name type="scientific">Trametes coccinea (strain BRFM310)</name>
    <name type="common">Pycnoporus coccineus</name>
    <dbReference type="NCBI Taxonomy" id="1353009"/>
    <lineage>
        <taxon>Eukaryota</taxon>
        <taxon>Fungi</taxon>
        <taxon>Dikarya</taxon>
        <taxon>Basidiomycota</taxon>
        <taxon>Agaricomycotina</taxon>
        <taxon>Agaricomycetes</taxon>
        <taxon>Polyporales</taxon>
        <taxon>Polyporaceae</taxon>
        <taxon>Trametes</taxon>
    </lineage>
</organism>
<accession>A0A1Y2IZP9</accession>
<feature type="compositionally biased region" description="Low complexity" evidence="1">
    <location>
        <begin position="77"/>
        <end position="92"/>
    </location>
</feature>
<proteinExistence type="predicted"/>
<keyword evidence="3" id="KW-1185">Reference proteome</keyword>
<protein>
    <submittedName>
        <fullName evidence="2">Uncharacterized protein</fullName>
    </submittedName>
</protein>
<reference evidence="2 3" key="1">
    <citation type="journal article" date="2015" name="Biotechnol. Biofuels">
        <title>Enhanced degradation of softwood versus hardwood by the white-rot fungus Pycnoporus coccineus.</title>
        <authorList>
            <person name="Couturier M."/>
            <person name="Navarro D."/>
            <person name="Chevret D."/>
            <person name="Henrissat B."/>
            <person name="Piumi F."/>
            <person name="Ruiz-Duenas F.J."/>
            <person name="Martinez A.T."/>
            <person name="Grigoriev I.V."/>
            <person name="Riley R."/>
            <person name="Lipzen A."/>
            <person name="Berrin J.G."/>
            <person name="Master E.R."/>
            <person name="Rosso M.N."/>
        </authorList>
    </citation>
    <scope>NUCLEOTIDE SEQUENCE [LARGE SCALE GENOMIC DNA]</scope>
    <source>
        <strain evidence="2 3">BRFM310</strain>
    </source>
</reference>
<evidence type="ECO:0000313" key="2">
    <source>
        <dbReference type="EMBL" id="OSD06620.1"/>
    </source>
</evidence>
<dbReference type="Proteomes" id="UP000193067">
    <property type="component" value="Unassembled WGS sequence"/>
</dbReference>
<name>A0A1Y2IZP9_TRAC3</name>